<organism evidence="2">
    <name type="scientific">uncultured Thermomicrobiales bacterium</name>
    <dbReference type="NCBI Taxonomy" id="1645740"/>
    <lineage>
        <taxon>Bacteria</taxon>
        <taxon>Pseudomonadati</taxon>
        <taxon>Thermomicrobiota</taxon>
        <taxon>Thermomicrobia</taxon>
        <taxon>Thermomicrobiales</taxon>
        <taxon>environmental samples</taxon>
    </lineage>
</organism>
<proteinExistence type="predicted"/>
<protein>
    <submittedName>
        <fullName evidence="2">Uncharacterized protein</fullName>
    </submittedName>
</protein>
<feature type="compositionally biased region" description="Low complexity" evidence="1">
    <location>
        <begin position="17"/>
        <end position="28"/>
    </location>
</feature>
<name>A0A6J4V7U3_9BACT</name>
<evidence type="ECO:0000256" key="1">
    <source>
        <dbReference type="SAM" id="MobiDB-lite"/>
    </source>
</evidence>
<feature type="non-terminal residue" evidence="2">
    <location>
        <position position="37"/>
    </location>
</feature>
<feature type="non-terminal residue" evidence="2">
    <location>
        <position position="1"/>
    </location>
</feature>
<sequence length="37" mass="3932">PARDWALSSTRPPPPGTRSRCGTRPTGTAAMVRRPIG</sequence>
<dbReference type="EMBL" id="CADCWK010000301">
    <property type="protein sequence ID" value="CAA9571461.1"/>
    <property type="molecule type" value="Genomic_DNA"/>
</dbReference>
<dbReference type="AlphaFoldDB" id="A0A6J4V7U3"/>
<reference evidence="2" key="1">
    <citation type="submission" date="2020-02" db="EMBL/GenBank/DDBJ databases">
        <authorList>
            <person name="Meier V. D."/>
        </authorList>
    </citation>
    <scope>NUCLEOTIDE SEQUENCE</scope>
    <source>
        <strain evidence="2">AVDCRST_MAG33</strain>
    </source>
</reference>
<accession>A0A6J4V7U3</accession>
<evidence type="ECO:0000313" key="2">
    <source>
        <dbReference type="EMBL" id="CAA9571461.1"/>
    </source>
</evidence>
<gene>
    <name evidence="2" type="ORF">AVDCRST_MAG33-2573</name>
</gene>
<feature type="region of interest" description="Disordered" evidence="1">
    <location>
        <begin position="1"/>
        <end position="37"/>
    </location>
</feature>